<reference key="2">
    <citation type="submission" date="2011-02" db="EMBL/GenBank/DDBJ databases">
        <title>Genome sequence of Microbacterium testaceum StLB037.</title>
        <authorList>
            <person name="Morohoshi T."/>
            <person name="Wang W.Z."/>
            <person name="Someya N."/>
            <person name="Ikeda T."/>
        </authorList>
    </citation>
    <scope>NUCLEOTIDE SEQUENCE</scope>
    <source>
        <strain>StLB037</strain>
    </source>
</reference>
<dbReference type="AlphaFoldDB" id="E8NC45"/>
<reference evidence="2 3" key="1">
    <citation type="journal article" date="2011" name="J. Bacteriol.">
        <title>Genome sequence of Microbacterium testaceum StLB037, an N-acylhomoserine lactone-degrading bacterium isolated from potato leaves.</title>
        <authorList>
            <person name="Morohoshi T."/>
            <person name="Wang W.-Z."/>
            <person name="Someya N."/>
            <person name="Ikeda T."/>
        </authorList>
    </citation>
    <scope>NUCLEOTIDE SEQUENCE [LARGE SCALE GENOMIC DNA]</scope>
    <source>
        <strain evidence="2 3">StLB037</strain>
    </source>
</reference>
<protein>
    <submittedName>
        <fullName evidence="2">Dihydropteroate synthase</fullName>
    </submittedName>
</protein>
<evidence type="ECO:0000256" key="1">
    <source>
        <dbReference type="SAM" id="MobiDB-lite"/>
    </source>
</evidence>
<dbReference type="KEGG" id="mts:MTES_3124"/>
<evidence type="ECO:0000313" key="2">
    <source>
        <dbReference type="EMBL" id="BAJ76088.1"/>
    </source>
</evidence>
<feature type="compositionally biased region" description="Basic and acidic residues" evidence="1">
    <location>
        <begin position="10"/>
        <end position="37"/>
    </location>
</feature>
<gene>
    <name evidence="2" type="ordered locus">MTES_3124</name>
</gene>
<proteinExistence type="predicted"/>
<feature type="compositionally biased region" description="Basic and acidic residues" evidence="1">
    <location>
        <begin position="104"/>
        <end position="134"/>
    </location>
</feature>
<dbReference type="EMBL" id="AP012052">
    <property type="protein sequence ID" value="BAJ76088.1"/>
    <property type="molecule type" value="Genomic_DNA"/>
</dbReference>
<feature type="compositionally biased region" description="Basic and acidic residues" evidence="1">
    <location>
        <begin position="53"/>
        <end position="73"/>
    </location>
</feature>
<feature type="region of interest" description="Disordered" evidence="1">
    <location>
        <begin position="1"/>
        <end position="134"/>
    </location>
</feature>
<accession>E8NC45</accession>
<name>E8NC45_MICTS</name>
<dbReference type="Proteomes" id="UP000008975">
    <property type="component" value="Chromosome"/>
</dbReference>
<sequence>MPRGAARFGGQRDVDRRAGAREQLSREERPGLVEALRRGVQAGQARGAPRMHGRSDPRARSVEDERQVHHVVAEESGGATRVHPVSGEQDHSAALCHGCRIRPRPRDDLRATRKRGEDGAYRRGGEIVRGLQDE</sequence>
<dbReference type="HOGENOM" id="CLU_1893827_0_0_11"/>
<organism evidence="2 3">
    <name type="scientific">Microbacterium testaceum (strain StLB037)</name>
    <dbReference type="NCBI Taxonomy" id="979556"/>
    <lineage>
        <taxon>Bacteria</taxon>
        <taxon>Bacillati</taxon>
        <taxon>Actinomycetota</taxon>
        <taxon>Actinomycetes</taxon>
        <taxon>Micrococcales</taxon>
        <taxon>Microbacteriaceae</taxon>
        <taxon>Microbacterium</taxon>
    </lineage>
</organism>
<evidence type="ECO:0000313" key="3">
    <source>
        <dbReference type="Proteomes" id="UP000008975"/>
    </source>
</evidence>